<keyword evidence="1 3" id="KW-0807">Transducer</keyword>
<evidence type="ECO:0000256" key="2">
    <source>
        <dbReference type="ARBA" id="ARBA00029447"/>
    </source>
</evidence>
<dbReference type="CDD" id="cd06225">
    <property type="entry name" value="HAMP"/>
    <property type="match status" value="1"/>
</dbReference>
<organism evidence="7 8">
    <name type="scientific">Magnetospirillum aberrantis SpK</name>
    <dbReference type="NCBI Taxonomy" id="908842"/>
    <lineage>
        <taxon>Bacteria</taxon>
        <taxon>Pseudomonadati</taxon>
        <taxon>Pseudomonadota</taxon>
        <taxon>Alphaproteobacteria</taxon>
        <taxon>Rhodospirillales</taxon>
        <taxon>Rhodospirillaceae</taxon>
        <taxon>Magnetospirillum</taxon>
    </lineage>
</organism>
<accession>A0A7C9QV87</accession>
<feature type="domain" description="HAMP" evidence="6">
    <location>
        <begin position="211"/>
        <end position="264"/>
    </location>
</feature>
<dbReference type="Gene3D" id="6.10.340.10">
    <property type="match status" value="1"/>
</dbReference>
<keyword evidence="4" id="KW-0812">Transmembrane</keyword>
<evidence type="ECO:0000259" key="6">
    <source>
        <dbReference type="PROSITE" id="PS50885"/>
    </source>
</evidence>
<name>A0A7C9QV87_9PROT</name>
<evidence type="ECO:0000313" key="8">
    <source>
        <dbReference type="Proteomes" id="UP000480684"/>
    </source>
</evidence>
<gene>
    <name evidence="7" type="ORF">G4223_14715</name>
</gene>
<dbReference type="GO" id="GO:0006935">
    <property type="term" value="P:chemotaxis"/>
    <property type="evidence" value="ECO:0007669"/>
    <property type="project" value="InterPro"/>
</dbReference>
<dbReference type="GO" id="GO:0016020">
    <property type="term" value="C:membrane"/>
    <property type="evidence" value="ECO:0007669"/>
    <property type="project" value="InterPro"/>
</dbReference>
<sequence>MTLSRLTIAQKVFVIVVVFAAALVAVGGGAWKMADSLGNDIVNIDSDGKAVVLAARMNTNIQVMNALQFQLQADPSAENLATIRKGLAREQELFTARAAEIARLLDRELDHAALTPVHEGFANYRQALDHLLTTAQTGDAAALAIAAKNNSQQAAALREAVRAFFKLSENHANQELEAAEQSIRQSRSLIVAATLATLLIGCAIALAVVRVGISRPLEQSVRALGEMSDGRLETDIPGAGRKDEIGAVARAMVVFREKLLAERILEQQADERRQADLARAKTIAALTSQFDAEVRQVLGAVGGEVHELEDNSSTMTSAARDASDRAQTAASAAIQAAGNVQTVAAAAEELAASIDEIGRQVAHANTISQQASERAADTTDLVRSLAETAARIGTVVQTITDIASQTNLLALNATIEAARAGEAGKGFAVVAGEVKALATQTARATDEVSTQVAEVRDRVSKAVTAINQIVAIISEIGQSSSGIASAVEEQAAATAEIARNVEQAAIGTDQVSANMTGVQNAAETTGTAAQSVLHIAHGVAGDAQTLRTLVEKFLANVRTA</sequence>
<dbReference type="EMBL" id="JAAIYP010000039">
    <property type="protein sequence ID" value="NFV81365.1"/>
    <property type="molecule type" value="Genomic_DNA"/>
</dbReference>
<evidence type="ECO:0000256" key="3">
    <source>
        <dbReference type="PROSITE-ProRule" id="PRU00284"/>
    </source>
</evidence>
<comment type="caution">
    <text evidence="7">The sequence shown here is derived from an EMBL/GenBank/DDBJ whole genome shotgun (WGS) entry which is preliminary data.</text>
</comment>
<dbReference type="Pfam" id="PF00672">
    <property type="entry name" value="HAMP"/>
    <property type="match status" value="1"/>
</dbReference>
<keyword evidence="4" id="KW-0472">Membrane</keyword>
<evidence type="ECO:0000313" key="7">
    <source>
        <dbReference type="EMBL" id="NFV81365.1"/>
    </source>
</evidence>
<dbReference type="PROSITE" id="PS50111">
    <property type="entry name" value="CHEMOTAXIS_TRANSDUC_2"/>
    <property type="match status" value="1"/>
</dbReference>
<dbReference type="GO" id="GO:0004888">
    <property type="term" value="F:transmembrane signaling receptor activity"/>
    <property type="evidence" value="ECO:0007669"/>
    <property type="project" value="InterPro"/>
</dbReference>
<comment type="similarity">
    <text evidence="2">Belongs to the methyl-accepting chemotaxis (MCP) protein family.</text>
</comment>
<dbReference type="Pfam" id="PF00015">
    <property type="entry name" value="MCPsignal"/>
    <property type="match status" value="1"/>
</dbReference>
<dbReference type="SMART" id="SM00283">
    <property type="entry name" value="MA"/>
    <property type="match status" value="1"/>
</dbReference>
<evidence type="ECO:0000256" key="1">
    <source>
        <dbReference type="ARBA" id="ARBA00023224"/>
    </source>
</evidence>
<dbReference type="PANTHER" id="PTHR32089">
    <property type="entry name" value="METHYL-ACCEPTING CHEMOTAXIS PROTEIN MCPB"/>
    <property type="match status" value="1"/>
</dbReference>
<dbReference type="PANTHER" id="PTHR32089:SF112">
    <property type="entry name" value="LYSOZYME-LIKE PROTEIN-RELATED"/>
    <property type="match status" value="1"/>
</dbReference>
<dbReference type="Proteomes" id="UP000480684">
    <property type="component" value="Unassembled WGS sequence"/>
</dbReference>
<reference evidence="7 8" key="1">
    <citation type="submission" date="2020-02" db="EMBL/GenBank/DDBJ databases">
        <authorList>
            <person name="Dziuba M."/>
            <person name="Kuznetsov B."/>
            <person name="Mardanov A."/>
            <person name="Ravin N."/>
            <person name="Grouzdev D."/>
        </authorList>
    </citation>
    <scope>NUCLEOTIDE SEQUENCE [LARGE SCALE GENOMIC DNA]</scope>
    <source>
        <strain evidence="7 8">SpK</strain>
    </source>
</reference>
<dbReference type="GO" id="GO:0007165">
    <property type="term" value="P:signal transduction"/>
    <property type="evidence" value="ECO:0007669"/>
    <property type="project" value="UniProtKB-KW"/>
</dbReference>
<dbReference type="AlphaFoldDB" id="A0A7C9QV87"/>
<dbReference type="PRINTS" id="PR00260">
    <property type="entry name" value="CHEMTRNSDUCR"/>
</dbReference>
<evidence type="ECO:0000256" key="4">
    <source>
        <dbReference type="SAM" id="Phobius"/>
    </source>
</evidence>
<dbReference type="RefSeq" id="WP_163681329.1">
    <property type="nucleotide sequence ID" value="NZ_JAAIYP010000039.1"/>
</dbReference>
<feature type="transmembrane region" description="Helical" evidence="4">
    <location>
        <begin position="12"/>
        <end position="31"/>
    </location>
</feature>
<dbReference type="InterPro" id="IPR003660">
    <property type="entry name" value="HAMP_dom"/>
</dbReference>
<dbReference type="InterPro" id="IPR004089">
    <property type="entry name" value="MCPsignal_dom"/>
</dbReference>
<keyword evidence="4" id="KW-1133">Transmembrane helix</keyword>
<dbReference type="InterPro" id="IPR004090">
    <property type="entry name" value="Chemotax_Me-accpt_rcpt"/>
</dbReference>
<feature type="domain" description="Methyl-accepting transducer" evidence="5">
    <location>
        <begin position="304"/>
        <end position="526"/>
    </location>
</feature>
<dbReference type="SUPFAM" id="SSF58104">
    <property type="entry name" value="Methyl-accepting chemotaxis protein (MCP) signaling domain"/>
    <property type="match status" value="1"/>
</dbReference>
<protein>
    <submittedName>
        <fullName evidence="7">HAMP domain-containing protein</fullName>
    </submittedName>
</protein>
<keyword evidence="8" id="KW-1185">Reference proteome</keyword>
<dbReference type="PROSITE" id="PS50885">
    <property type="entry name" value="HAMP"/>
    <property type="match status" value="1"/>
</dbReference>
<dbReference type="Gene3D" id="1.10.287.950">
    <property type="entry name" value="Methyl-accepting chemotaxis protein"/>
    <property type="match status" value="1"/>
</dbReference>
<evidence type="ECO:0000259" key="5">
    <source>
        <dbReference type="PROSITE" id="PS50111"/>
    </source>
</evidence>
<dbReference type="SMART" id="SM00304">
    <property type="entry name" value="HAMP"/>
    <property type="match status" value="1"/>
</dbReference>
<proteinExistence type="inferred from homology"/>